<dbReference type="GO" id="GO:0046872">
    <property type="term" value="F:metal ion binding"/>
    <property type="evidence" value="ECO:0007669"/>
    <property type="project" value="UniProtKB-KW"/>
</dbReference>
<keyword evidence="3 6" id="KW-0460">Magnesium</keyword>
<keyword evidence="7" id="KW-0805">Transcription regulation</keyword>
<evidence type="ECO:0000313" key="9">
    <source>
        <dbReference type="Proteomes" id="UP001626550"/>
    </source>
</evidence>
<evidence type="ECO:0000256" key="6">
    <source>
        <dbReference type="PIRSR" id="PIRSR628472-2"/>
    </source>
</evidence>
<comment type="caution">
    <text evidence="8">The sequence shown here is derived from an EMBL/GenBank/DDBJ whole genome shotgun (WGS) entry which is preliminary data.</text>
</comment>
<sequence length="228" mass="25729">NQESVMKLGATLEELLYAVADSHFFYNDLETCHQMHIDDISQDDNGMDLSAYDFESDGFASATNLSSAVPCMDTAGVPCQNIRGTAEWMKKMAFRYRRIREVYNEQRGNPEALFTDEQRARLLVCTSQLEQITCQWHNLVRASLLLVQNRGPQNSVNILVSSSHLVISYAKLLLYQMAPFFQLENIYSCQRSGSGKASCFERIAARFGTKAIYIVVGDSDEDEHAAKE</sequence>
<evidence type="ECO:0000256" key="2">
    <source>
        <dbReference type="ARBA" id="ARBA00022801"/>
    </source>
</evidence>
<dbReference type="GO" id="GO:0004725">
    <property type="term" value="F:protein tyrosine phosphatase activity"/>
    <property type="evidence" value="ECO:0007669"/>
    <property type="project" value="UniProtKB-EC"/>
</dbReference>
<keyword evidence="9" id="KW-1185">Reference proteome</keyword>
<dbReference type="PANTHER" id="PTHR10190">
    <property type="entry name" value="EYES ABSENT"/>
    <property type="match status" value="1"/>
</dbReference>
<evidence type="ECO:0000313" key="8">
    <source>
        <dbReference type="EMBL" id="KAL3307057.1"/>
    </source>
</evidence>
<dbReference type="InterPro" id="IPR038102">
    <property type="entry name" value="EYA_dom_sf"/>
</dbReference>
<keyword evidence="6 7" id="KW-0479">Metal-binding</keyword>
<evidence type="ECO:0000256" key="5">
    <source>
        <dbReference type="ARBA" id="ARBA00051722"/>
    </source>
</evidence>
<keyword evidence="7" id="KW-0804">Transcription</keyword>
<comment type="catalytic activity">
    <reaction evidence="5 7">
        <text>O-phospho-L-tyrosyl-[protein] + H2O = L-tyrosyl-[protein] + phosphate</text>
        <dbReference type="Rhea" id="RHEA:10684"/>
        <dbReference type="Rhea" id="RHEA-COMP:10136"/>
        <dbReference type="Rhea" id="RHEA-COMP:20101"/>
        <dbReference type="ChEBI" id="CHEBI:15377"/>
        <dbReference type="ChEBI" id="CHEBI:43474"/>
        <dbReference type="ChEBI" id="CHEBI:46858"/>
        <dbReference type="ChEBI" id="CHEBI:61978"/>
        <dbReference type="EC" id="3.1.3.48"/>
    </reaction>
</comment>
<dbReference type="EC" id="3.1.3.48" evidence="7"/>
<protein>
    <recommendedName>
        <fullName evidence="7">Eyes absent homolog</fullName>
        <ecNumber evidence="7">3.1.3.48</ecNumber>
    </recommendedName>
</protein>
<evidence type="ECO:0000256" key="4">
    <source>
        <dbReference type="ARBA" id="ARBA00022912"/>
    </source>
</evidence>
<dbReference type="EMBL" id="JBJKFK010008484">
    <property type="protein sequence ID" value="KAL3307057.1"/>
    <property type="molecule type" value="Genomic_DNA"/>
</dbReference>
<evidence type="ECO:0000256" key="3">
    <source>
        <dbReference type="ARBA" id="ARBA00022842"/>
    </source>
</evidence>
<feature type="non-terminal residue" evidence="8">
    <location>
        <position position="1"/>
    </location>
</feature>
<feature type="non-terminal residue" evidence="8">
    <location>
        <position position="228"/>
    </location>
</feature>
<keyword evidence="4 7" id="KW-0904">Protein phosphatase</keyword>
<evidence type="ECO:0000256" key="1">
    <source>
        <dbReference type="ARBA" id="ARBA00010501"/>
    </source>
</evidence>
<evidence type="ECO:0000256" key="7">
    <source>
        <dbReference type="RuleBase" id="RU362036"/>
    </source>
</evidence>
<comment type="cofactor">
    <cofactor evidence="6 7">
        <name>Mg(2+)</name>
        <dbReference type="ChEBI" id="CHEBI:18420"/>
    </cofactor>
    <text evidence="6 7">Binds 1 Mg(2+) ion per subunit.</text>
</comment>
<name>A0ABD2PJS7_9PLAT</name>
<accession>A0ABD2PJS7</accession>
<dbReference type="AlphaFoldDB" id="A0ABD2PJS7"/>
<feature type="binding site" evidence="6">
    <location>
        <position position="218"/>
    </location>
    <ligand>
        <name>Mg(2+)</name>
        <dbReference type="ChEBI" id="CHEBI:18420"/>
    </ligand>
</feature>
<dbReference type="Gene3D" id="3.40.50.12350">
    <property type="match status" value="1"/>
</dbReference>
<dbReference type="Proteomes" id="UP001626550">
    <property type="component" value="Unassembled WGS sequence"/>
</dbReference>
<organism evidence="8 9">
    <name type="scientific">Cichlidogyrus casuarinus</name>
    <dbReference type="NCBI Taxonomy" id="1844966"/>
    <lineage>
        <taxon>Eukaryota</taxon>
        <taxon>Metazoa</taxon>
        <taxon>Spiralia</taxon>
        <taxon>Lophotrochozoa</taxon>
        <taxon>Platyhelminthes</taxon>
        <taxon>Monogenea</taxon>
        <taxon>Monopisthocotylea</taxon>
        <taxon>Dactylogyridea</taxon>
        <taxon>Ancyrocephalidae</taxon>
        <taxon>Cichlidogyrus</taxon>
    </lineage>
</organism>
<comment type="similarity">
    <text evidence="1 7">Belongs to the HAD-like hydrolase superfamily. EYA family.</text>
</comment>
<dbReference type="InterPro" id="IPR028472">
    <property type="entry name" value="EYA"/>
</dbReference>
<dbReference type="PANTHER" id="PTHR10190:SF16">
    <property type="entry name" value="DEVELOPMENTAL PROTEIN EYES ABSENT"/>
    <property type="match status" value="1"/>
</dbReference>
<keyword evidence="2 7" id="KW-0378">Hydrolase</keyword>
<proteinExistence type="inferred from homology"/>
<gene>
    <name evidence="8" type="ORF">Ciccas_014438</name>
</gene>
<reference evidence="8 9" key="1">
    <citation type="submission" date="2024-11" db="EMBL/GenBank/DDBJ databases">
        <title>Adaptive evolution of stress response genes in parasites aligns with host niche diversity.</title>
        <authorList>
            <person name="Hahn C."/>
            <person name="Resl P."/>
        </authorList>
    </citation>
    <scope>NUCLEOTIDE SEQUENCE [LARGE SCALE GENOMIC DNA]</scope>
    <source>
        <strain evidence="8">EGGRZ-B1_66</strain>
        <tissue evidence="8">Body</tissue>
    </source>
</reference>